<organism evidence="2 3">
    <name type="scientific">Brucella lupini</name>
    <dbReference type="NCBI Taxonomy" id="255457"/>
    <lineage>
        <taxon>Bacteria</taxon>
        <taxon>Pseudomonadati</taxon>
        <taxon>Pseudomonadota</taxon>
        <taxon>Alphaproteobacteria</taxon>
        <taxon>Hyphomicrobiales</taxon>
        <taxon>Brucellaceae</taxon>
        <taxon>Brucella/Ochrobactrum group</taxon>
        <taxon>Brucella</taxon>
    </lineage>
</organism>
<protein>
    <submittedName>
        <fullName evidence="2">Uncharacterized protein</fullName>
    </submittedName>
</protein>
<dbReference type="EMBL" id="NNRN01000049">
    <property type="protein sequence ID" value="OYR28668.1"/>
    <property type="molecule type" value="Genomic_DNA"/>
</dbReference>
<evidence type="ECO:0000256" key="1">
    <source>
        <dbReference type="SAM" id="MobiDB-lite"/>
    </source>
</evidence>
<comment type="caution">
    <text evidence="2">The sequence shown here is derived from an EMBL/GenBank/DDBJ whole genome shotgun (WGS) entry which is preliminary data.</text>
</comment>
<feature type="region of interest" description="Disordered" evidence="1">
    <location>
        <begin position="1"/>
        <end position="38"/>
    </location>
</feature>
<evidence type="ECO:0000313" key="3">
    <source>
        <dbReference type="Proteomes" id="UP000216363"/>
    </source>
</evidence>
<reference evidence="2 3" key="1">
    <citation type="submission" date="2017-07" db="EMBL/GenBank/DDBJ databases">
        <title>Draft genome of Ochrobactrum lupini type strain LUP21.</title>
        <authorList>
            <person name="Krzyzanowska D.M."/>
            <person name="Jafra S."/>
        </authorList>
    </citation>
    <scope>NUCLEOTIDE SEQUENCE [LARGE SCALE GENOMIC DNA]</scope>
    <source>
        <strain evidence="2 3">LUP21</strain>
    </source>
</reference>
<gene>
    <name evidence="2" type="ORF">CES86_2824</name>
</gene>
<feature type="compositionally biased region" description="Basic and acidic residues" evidence="1">
    <location>
        <begin position="1"/>
        <end position="10"/>
    </location>
</feature>
<dbReference type="Proteomes" id="UP000216363">
    <property type="component" value="Unassembled WGS sequence"/>
</dbReference>
<evidence type="ECO:0000313" key="2">
    <source>
        <dbReference type="EMBL" id="OYR28668.1"/>
    </source>
</evidence>
<sequence>MKNTQEKRPITDAFLAPPSQKGHAWGAFSGKETACPGF</sequence>
<dbReference type="AlphaFoldDB" id="A0A256GNU4"/>
<accession>A0A256GNU4</accession>
<proteinExistence type="predicted"/>
<name>A0A256GNU4_9HYPH</name>